<name>A0A8S3R9T2_MYTED</name>
<evidence type="ECO:0000256" key="1">
    <source>
        <dbReference type="SAM" id="MobiDB-lite"/>
    </source>
</evidence>
<feature type="compositionally biased region" description="Low complexity" evidence="1">
    <location>
        <begin position="81"/>
        <end position="93"/>
    </location>
</feature>
<comment type="caution">
    <text evidence="2">The sequence shown here is derived from an EMBL/GenBank/DDBJ whole genome shotgun (WGS) entry which is preliminary data.</text>
</comment>
<dbReference type="Proteomes" id="UP000683360">
    <property type="component" value="Unassembled WGS sequence"/>
</dbReference>
<dbReference type="AlphaFoldDB" id="A0A8S3R9T2"/>
<feature type="region of interest" description="Disordered" evidence="1">
    <location>
        <begin position="71"/>
        <end position="171"/>
    </location>
</feature>
<feature type="compositionally biased region" description="Polar residues" evidence="1">
    <location>
        <begin position="108"/>
        <end position="120"/>
    </location>
</feature>
<protein>
    <submittedName>
        <fullName evidence="2">Uncharacterized protein</fullName>
    </submittedName>
</protein>
<dbReference type="EMBL" id="CAJPWZ010000869">
    <property type="protein sequence ID" value="CAG2201841.1"/>
    <property type="molecule type" value="Genomic_DNA"/>
</dbReference>
<keyword evidence="3" id="KW-1185">Reference proteome</keyword>
<proteinExistence type="predicted"/>
<sequence length="171" mass="19692">MRLISGTRREDQKQIVHLQDFNSNIKQWLEECDTQDEVESSCSEEGACSSLEWDKRCLEQLQRRSEHLTMLDQSRGAAQKESLSSESLNSDLSVCNNEYRTPPPRTNMVVQPQPESQQDGNVLKQPNDRMFTPLSQTGHTPLPVVDHQEDCNRQQEVQQTPPRYNSPDNDH</sequence>
<organism evidence="2 3">
    <name type="scientific">Mytilus edulis</name>
    <name type="common">Blue mussel</name>
    <dbReference type="NCBI Taxonomy" id="6550"/>
    <lineage>
        <taxon>Eukaryota</taxon>
        <taxon>Metazoa</taxon>
        <taxon>Spiralia</taxon>
        <taxon>Lophotrochozoa</taxon>
        <taxon>Mollusca</taxon>
        <taxon>Bivalvia</taxon>
        <taxon>Autobranchia</taxon>
        <taxon>Pteriomorphia</taxon>
        <taxon>Mytilida</taxon>
        <taxon>Mytiloidea</taxon>
        <taxon>Mytilidae</taxon>
        <taxon>Mytilinae</taxon>
        <taxon>Mytilus</taxon>
    </lineage>
</organism>
<gene>
    <name evidence="2" type="ORF">MEDL_16452</name>
</gene>
<evidence type="ECO:0000313" key="2">
    <source>
        <dbReference type="EMBL" id="CAG2201841.1"/>
    </source>
</evidence>
<dbReference type="OrthoDB" id="10567729at2759"/>
<accession>A0A8S3R9T2</accession>
<reference evidence="2" key="1">
    <citation type="submission" date="2021-03" db="EMBL/GenBank/DDBJ databases">
        <authorList>
            <person name="Bekaert M."/>
        </authorList>
    </citation>
    <scope>NUCLEOTIDE SEQUENCE</scope>
</reference>
<feature type="compositionally biased region" description="Polar residues" evidence="1">
    <location>
        <begin position="154"/>
        <end position="171"/>
    </location>
</feature>
<evidence type="ECO:0000313" key="3">
    <source>
        <dbReference type="Proteomes" id="UP000683360"/>
    </source>
</evidence>